<evidence type="ECO:0000313" key="1">
    <source>
        <dbReference type="EMBL" id="MBW4546107.1"/>
    </source>
</evidence>
<gene>
    <name evidence="1" type="ORF">KME25_16910</name>
</gene>
<sequence length="55" mass="5936">MCSYPAALIHLNRMFPRAITVPEEFCVAFATLAIALIQGSSESRYCPNAGTLSSD</sequence>
<organism evidence="1 2">
    <name type="scientific">Symplocastrum torsivum CPER-KK1</name>
    <dbReference type="NCBI Taxonomy" id="450513"/>
    <lineage>
        <taxon>Bacteria</taxon>
        <taxon>Bacillati</taxon>
        <taxon>Cyanobacteriota</taxon>
        <taxon>Cyanophyceae</taxon>
        <taxon>Oscillatoriophycideae</taxon>
        <taxon>Oscillatoriales</taxon>
        <taxon>Microcoleaceae</taxon>
        <taxon>Symplocastrum</taxon>
    </lineage>
</organism>
<evidence type="ECO:0000313" key="2">
    <source>
        <dbReference type="Proteomes" id="UP000753908"/>
    </source>
</evidence>
<dbReference type="AlphaFoldDB" id="A0A951PN88"/>
<comment type="caution">
    <text evidence="1">The sequence shown here is derived from an EMBL/GenBank/DDBJ whole genome shotgun (WGS) entry which is preliminary data.</text>
</comment>
<accession>A0A951PN88</accession>
<dbReference type="EMBL" id="JAHHIF010000021">
    <property type="protein sequence ID" value="MBW4546107.1"/>
    <property type="molecule type" value="Genomic_DNA"/>
</dbReference>
<proteinExistence type="predicted"/>
<reference evidence="1" key="2">
    <citation type="journal article" date="2022" name="Microbiol. Resour. Announc.">
        <title>Metagenome Sequencing to Explore Phylogenomics of Terrestrial Cyanobacteria.</title>
        <authorList>
            <person name="Ward R.D."/>
            <person name="Stajich J.E."/>
            <person name="Johansen J.R."/>
            <person name="Huntemann M."/>
            <person name="Clum A."/>
            <person name="Foster B."/>
            <person name="Foster B."/>
            <person name="Roux S."/>
            <person name="Palaniappan K."/>
            <person name="Varghese N."/>
            <person name="Mukherjee S."/>
            <person name="Reddy T.B.K."/>
            <person name="Daum C."/>
            <person name="Copeland A."/>
            <person name="Chen I.A."/>
            <person name="Ivanova N.N."/>
            <person name="Kyrpides N.C."/>
            <person name="Shapiro N."/>
            <person name="Eloe-Fadrosh E.A."/>
            <person name="Pietrasiak N."/>
        </authorList>
    </citation>
    <scope>NUCLEOTIDE SEQUENCE</scope>
    <source>
        <strain evidence="1">CPER-KK1</strain>
    </source>
</reference>
<dbReference type="Proteomes" id="UP000753908">
    <property type="component" value="Unassembled WGS sequence"/>
</dbReference>
<name>A0A951PN88_9CYAN</name>
<reference evidence="1" key="1">
    <citation type="submission" date="2021-05" db="EMBL/GenBank/DDBJ databases">
        <authorList>
            <person name="Pietrasiak N."/>
            <person name="Ward R."/>
            <person name="Stajich J.E."/>
            <person name="Kurbessoian T."/>
        </authorList>
    </citation>
    <scope>NUCLEOTIDE SEQUENCE</scope>
    <source>
        <strain evidence="1">CPER-KK1</strain>
    </source>
</reference>
<protein>
    <submittedName>
        <fullName evidence="1">Uncharacterized protein</fullName>
    </submittedName>
</protein>